<evidence type="ECO:0000256" key="5">
    <source>
        <dbReference type="ARBA" id="ARBA00022692"/>
    </source>
</evidence>
<dbReference type="InterPro" id="IPR038578">
    <property type="entry name" value="GT29-like_sf"/>
</dbReference>
<proteinExistence type="inferred from homology"/>
<keyword evidence="9" id="KW-0472">Membrane</keyword>
<feature type="compositionally biased region" description="Polar residues" evidence="11">
    <location>
        <begin position="60"/>
        <end position="69"/>
    </location>
</feature>
<dbReference type="AlphaFoldDB" id="A0AAE0C2P4"/>
<keyword evidence="5" id="KW-0812">Transmembrane</keyword>
<feature type="compositionally biased region" description="Basic and acidic residues" evidence="11">
    <location>
        <begin position="194"/>
        <end position="209"/>
    </location>
</feature>
<evidence type="ECO:0000313" key="13">
    <source>
        <dbReference type="Proteomes" id="UP001190700"/>
    </source>
</evidence>
<evidence type="ECO:0000256" key="10">
    <source>
        <dbReference type="ARBA" id="ARBA00023180"/>
    </source>
</evidence>
<evidence type="ECO:0000256" key="3">
    <source>
        <dbReference type="ARBA" id="ARBA00022676"/>
    </source>
</evidence>
<evidence type="ECO:0000313" key="12">
    <source>
        <dbReference type="EMBL" id="KAK3246679.1"/>
    </source>
</evidence>
<evidence type="ECO:0000256" key="7">
    <source>
        <dbReference type="ARBA" id="ARBA00022989"/>
    </source>
</evidence>
<feature type="compositionally biased region" description="Basic and acidic residues" evidence="11">
    <location>
        <begin position="368"/>
        <end position="378"/>
    </location>
</feature>
<comment type="caution">
    <text evidence="12">The sequence shown here is derived from an EMBL/GenBank/DDBJ whole genome shotgun (WGS) entry which is preliminary data.</text>
</comment>
<sequence length="748" mass="83326">MIANSRKLFLFIGLLISVFTVFMGTFHTENHFRKELSAYPHHISTNGHQRVAHLQRNRTRPTSNRGSKPSRSRLEPGRPSASPVKAILPATEKTSRHASETSVQEQSSPASTAAVRRAKPEDALPSIVGTGEVHHTREKLDRPGNPREQGSHPRTDAPYESTTTSQVPAGSHDPKQPQARSSRVKDQPLPARSAPDHNSESAHHDERSSAKAGGNTSHAPKPSPPLAARPSVVRGKETPPPSILADDVLALETGIVNRFEDWLTKAKETITAEEEHAGAANVSDSELPEDDDADESDLMEGARSVALLQSQEEPSKPRVDTVHRSFGVPRPPAAIGARAASHTDRGSPAQLQKRRDPGATWWGQSKGGSEERAHEEKPVFPADRPLRSVTAHAAPTPAETRSFGTSDDELERDVSNYEVQKILAFRKPHRGPFFRLAWPPHPRNHTPRGSELRPVHVQLHAKQFKEDGRIHVFKNHRLQSYVEYVTEKADERRVLQRYLFHDSLVPMLPHSDFDKRHPTCAVVSNSGELLRRPYGREIDRADAVFRINYPPVRGFSMFVGSKCTYEMTNSHHAQLIADPHGYDLVPKGTKSFRAPEGNPDGGTATLVLTETPNSEGWRFNMFPQILRRFSSPKTMLLSPDILAAGEETWRKLAAELGGDIRCRAIERRGTSSGSFCKPTTGWIALIFAMQICDRVTMYGFSSWRKHASTHQAKYHYFDNATGVTNVHSFDLSLRIYHKLAQHYPITLK</sequence>
<dbReference type="GO" id="GO:0000139">
    <property type="term" value="C:Golgi membrane"/>
    <property type="evidence" value="ECO:0007669"/>
    <property type="project" value="UniProtKB-SubCell"/>
</dbReference>
<evidence type="ECO:0000256" key="2">
    <source>
        <dbReference type="ARBA" id="ARBA00006003"/>
    </source>
</evidence>
<feature type="region of interest" description="Disordered" evidence="11">
    <location>
        <begin position="48"/>
        <end position="245"/>
    </location>
</feature>
<evidence type="ECO:0000256" key="1">
    <source>
        <dbReference type="ARBA" id="ARBA00004323"/>
    </source>
</evidence>
<organism evidence="12 13">
    <name type="scientific">Cymbomonas tetramitiformis</name>
    <dbReference type="NCBI Taxonomy" id="36881"/>
    <lineage>
        <taxon>Eukaryota</taxon>
        <taxon>Viridiplantae</taxon>
        <taxon>Chlorophyta</taxon>
        <taxon>Pyramimonadophyceae</taxon>
        <taxon>Pyramimonadales</taxon>
        <taxon>Pyramimonadaceae</taxon>
        <taxon>Cymbomonas</taxon>
    </lineage>
</organism>
<feature type="region of interest" description="Disordered" evidence="11">
    <location>
        <begin position="273"/>
        <end position="407"/>
    </location>
</feature>
<feature type="compositionally biased region" description="Polar residues" evidence="11">
    <location>
        <begin position="100"/>
        <end position="111"/>
    </location>
</feature>
<dbReference type="CDD" id="cd19952">
    <property type="entry name" value="GT29"/>
    <property type="match status" value="1"/>
</dbReference>
<keyword evidence="7" id="KW-1133">Transmembrane helix</keyword>
<keyword evidence="4" id="KW-0808">Transferase</keyword>
<feature type="compositionally biased region" description="Acidic residues" evidence="11">
    <location>
        <begin position="286"/>
        <end position="298"/>
    </location>
</feature>
<keyword evidence="8" id="KW-0333">Golgi apparatus</keyword>
<feature type="compositionally biased region" description="Basic and acidic residues" evidence="11">
    <location>
        <begin position="313"/>
        <end position="323"/>
    </location>
</feature>
<keyword evidence="13" id="KW-1185">Reference proteome</keyword>
<protein>
    <submittedName>
        <fullName evidence="12">Glycosyltransferase 29 protein</fullName>
    </submittedName>
</protein>
<keyword evidence="6" id="KW-0735">Signal-anchor</keyword>
<comment type="similarity">
    <text evidence="2">Belongs to the glycosyltransferase 29 family.</text>
</comment>
<evidence type="ECO:0000256" key="11">
    <source>
        <dbReference type="SAM" id="MobiDB-lite"/>
    </source>
</evidence>
<dbReference type="Gene3D" id="3.90.1480.20">
    <property type="entry name" value="Glycosyl transferase family 29"/>
    <property type="match status" value="1"/>
</dbReference>
<dbReference type="EMBL" id="LGRX02029572">
    <property type="protein sequence ID" value="KAK3246679.1"/>
    <property type="molecule type" value="Genomic_DNA"/>
</dbReference>
<dbReference type="Proteomes" id="UP001190700">
    <property type="component" value="Unassembled WGS sequence"/>
</dbReference>
<feature type="compositionally biased region" description="Basic residues" evidence="11">
    <location>
        <begin position="50"/>
        <end position="59"/>
    </location>
</feature>
<gene>
    <name evidence="12" type="ORF">CYMTET_43790</name>
</gene>
<dbReference type="InterPro" id="IPR001675">
    <property type="entry name" value="Glyco_trans_29"/>
</dbReference>
<name>A0AAE0C2P4_9CHLO</name>
<feature type="compositionally biased region" description="Basic and acidic residues" evidence="11">
    <location>
        <begin position="132"/>
        <end position="157"/>
    </location>
</feature>
<dbReference type="GO" id="GO:0008373">
    <property type="term" value="F:sialyltransferase activity"/>
    <property type="evidence" value="ECO:0007669"/>
    <property type="project" value="InterPro"/>
</dbReference>
<evidence type="ECO:0000256" key="9">
    <source>
        <dbReference type="ARBA" id="ARBA00023136"/>
    </source>
</evidence>
<reference evidence="12 13" key="1">
    <citation type="journal article" date="2015" name="Genome Biol. Evol.">
        <title>Comparative Genomics of a Bacterivorous Green Alga Reveals Evolutionary Causalities and Consequences of Phago-Mixotrophic Mode of Nutrition.</title>
        <authorList>
            <person name="Burns J.A."/>
            <person name="Paasch A."/>
            <person name="Narechania A."/>
            <person name="Kim E."/>
        </authorList>
    </citation>
    <scope>NUCLEOTIDE SEQUENCE [LARGE SCALE GENOMIC DNA]</scope>
    <source>
        <strain evidence="12 13">PLY_AMNH</strain>
    </source>
</reference>
<dbReference type="PANTHER" id="PTHR11987:SF36">
    <property type="entry name" value="SIA-ALPHA-2,3-GAL-BETA-1,4-GLCNAC-R:ALPHA 2,8-SIALYLTRANSFERASE"/>
    <property type="match status" value="1"/>
</dbReference>
<keyword evidence="3" id="KW-0328">Glycosyltransferase</keyword>
<dbReference type="InterPro" id="IPR050943">
    <property type="entry name" value="Glycosyltr_29_Sialyltrsf"/>
</dbReference>
<comment type="subcellular location">
    <subcellularLocation>
        <location evidence="1">Golgi apparatus membrane</location>
        <topology evidence="1">Single-pass type II membrane protein</topology>
    </subcellularLocation>
</comment>
<accession>A0AAE0C2P4</accession>
<dbReference type="Pfam" id="PF00777">
    <property type="entry name" value="Glyco_transf_29"/>
    <property type="match status" value="1"/>
</dbReference>
<keyword evidence="10" id="KW-0325">Glycoprotein</keyword>
<evidence type="ECO:0000256" key="6">
    <source>
        <dbReference type="ARBA" id="ARBA00022968"/>
    </source>
</evidence>
<dbReference type="PANTHER" id="PTHR11987">
    <property type="entry name" value="ALPHA-2,8-SIALYLTRANSFERASE"/>
    <property type="match status" value="1"/>
</dbReference>
<evidence type="ECO:0000256" key="8">
    <source>
        <dbReference type="ARBA" id="ARBA00023034"/>
    </source>
</evidence>
<evidence type="ECO:0000256" key="4">
    <source>
        <dbReference type="ARBA" id="ARBA00022679"/>
    </source>
</evidence>